<name>A0A8J8FIP4_9BACT</name>
<dbReference type="RefSeq" id="WP_171609284.1">
    <property type="nucleotide sequence ID" value="NZ_WHPF01000014.1"/>
</dbReference>
<reference evidence="2" key="1">
    <citation type="submission" date="2019-10" db="EMBL/GenBank/DDBJ databases">
        <title>Draft genome sequence of Panacibacter sp. KCS-6.</title>
        <authorList>
            <person name="Yim K.J."/>
        </authorList>
    </citation>
    <scope>NUCLEOTIDE SEQUENCE</scope>
    <source>
        <strain evidence="2">KCS-6</strain>
    </source>
</reference>
<evidence type="ECO:0000313" key="2">
    <source>
        <dbReference type="EMBL" id="NNV57337.1"/>
    </source>
</evidence>
<keyword evidence="1" id="KW-0175">Coiled coil</keyword>
<comment type="caution">
    <text evidence="2">The sequence shown here is derived from an EMBL/GenBank/DDBJ whole genome shotgun (WGS) entry which is preliminary data.</text>
</comment>
<evidence type="ECO:0000256" key="1">
    <source>
        <dbReference type="SAM" id="Coils"/>
    </source>
</evidence>
<proteinExistence type="predicted"/>
<evidence type="ECO:0000313" key="3">
    <source>
        <dbReference type="Proteomes" id="UP000598971"/>
    </source>
</evidence>
<protein>
    <submittedName>
        <fullName evidence="2">Uncharacterized protein</fullName>
    </submittedName>
</protein>
<accession>A0A8J8FIP4</accession>
<gene>
    <name evidence="2" type="ORF">GD597_17830</name>
</gene>
<feature type="coiled-coil region" evidence="1">
    <location>
        <begin position="36"/>
        <end position="63"/>
    </location>
</feature>
<organism evidence="2 3">
    <name type="scientific">Limnovirga soli</name>
    <dbReference type="NCBI Taxonomy" id="2656915"/>
    <lineage>
        <taxon>Bacteria</taxon>
        <taxon>Pseudomonadati</taxon>
        <taxon>Bacteroidota</taxon>
        <taxon>Chitinophagia</taxon>
        <taxon>Chitinophagales</taxon>
        <taxon>Chitinophagaceae</taxon>
        <taxon>Limnovirga</taxon>
    </lineage>
</organism>
<dbReference type="AlphaFoldDB" id="A0A8J8FIP4"/>
<dbReference type="Proteomes" id="UP000598971">
    <property type="component" value="Unassembled WGS sequence"/>
</dbReference>
<sequence length="80" mass="9313">MIIQLINGHFTAQEAIEILTQMIHVKIKFHENKIHKSANEEDIKFRENKIKQLQKELHNATQHILVKGKSLDVFAAVELE</sequence>
<dbReference type="EMBL" id="WHPF01000014">
    <property type="protein sequence ID" value="NNV57337.1"/>
    <property type="molecule type" value="Genomic_DNA"/>
</dbReference>
<keyword evidence="3" id="KW-1185">Reference proteome</keyword>